<dbReference type="EMBL" id="BGZK01004745">
    <property type="protein sequence ID" value="GBP10686.1"/>
    <property type="molecule type" value="Genomic_DNA"/>
</dbReference>
<name>A0A4C1T974_EUMVA</name>
<proteinExistence type="predicted"/>
<keyword evidence="3" id="KW-1185">Reference proteome</keyword>
<feature type="compositionally biased region" description="Low complexity" evidence="1">
    <location>
        <begin position="90"/>
        <end position="102"/>
    </location>
</feature>
<dbReference type="Proteomes" id="UP000299102">
    <property type="component" value="Unassembled WGS sequence"/>
</dbReference>
<dbReference type="AlphaFoldDB" id="A0A4C1T974"/>
<evidence type="ECO:0000256" key="1">
    <source>
        <dbReference type="SAM" id="MobiDB-lite"/>
    </source>
</evidence>
<reference evidence="2 3" key="1">
    <citation type="journal article" date="2019" name="Commun. Biol.">
        <title>The bagworm genome reveals a unique fibroin gene that provides high tensile strength.</title>
        <authorList>
            <person name="Kono N."/>
            <person name="Nakamura H."/>
            <person name="Ohtoshi R."/>
            <person name="Tomita M."/>
            <person name="Numata K."/>
            <person name="Arakawa K."/>
        </authorList>
    </citation>
    <scope>NUCLEOTIDE SEQUENCE [LARGE SCALE GENOMIC DNA]</scope>
</reference>
<organism evidence="2 3">
    <name type="scientific">Eumeta variegata</name>
    <name type="common">Bagworm moth</name>
    <name type="synonym">Eumeta japonica</name>
    <dbReference type="NCBI Taxonomy" id="151549"/>
    <lineage>
        <taxon>Eukaryota</taxon>
        <taxon>Metazoa</taxon>
        <taxon>Ecdysozoa</taxon>
        <taxon>Arthropoda</taxon>
        <taxon>Hexapoda</taxon>
        <taxon>Insecta</taxon>
        <taxon>Pterygota</taxon>
        <taxon>Neoptera</taxon>
        <taxon>Endopterygota</taxon>
        <taxon>Lepidoptera</taxon>
        <taxon>Glossata</taxon>
        <taxon>Ditrysia</taxon>
        <taxon>Tineoidea</taxon>
        <taxon>Psychidae</taxon>
        <taxon>Oiketicinae</taxon>
        <taxon>Eumeta</taxon>
    </lineage>
</organism>
<sequence>MLNFVKRRRAVETTHPDLILSHDDTDPIVVASGPLTDILIYVPAATEVSVSLPMCSFELFSTKVVLKFRLDAGVGGREGFDPKARRRGAPARPARPGHRPPAAALPYLGSRAALHDLDSLCTECDGTELATNCRPR</sequence>
<evidence type="ECO:0000313" key="2">
    <source>
        <dbReference type="EMBL" id="GBP10686.1"/>
    </source>
</evidence>
<accession>A0A4C1T974</accession>
<gene>
    <name evidence="2" type="ORF">EVAR_73089_1</name>
</gene>
<protein>
    <submittedName>
        <fullName evidence="2">Uncharacterized protein</fullName>
    </submittedName>
</protein>
<evidence type="ECO:0000313" key="3">
    <source>
        <dbReference type="Proteomes" id="UP000299102"/>
    </source>
</evidence>
<feature type="region of interest" description="Disordered" evidence="1">
    <location>
        <begin position="77"/>
        <end position="102"/>
    </location>
</feature>
<comment type="caution">
    <text evidence="2">The sequence shown here is derived from an EMBL/GenBank/DDBJ whole genome shotgun (WGS) entry which is preliminary data.</text>
</comment>